<dbReference type="PANTHER" id="PTHR34070:SF1">
    <property type="entry name" value="DNA ALKYLATION REPAIR PROTEIN"/>
    <property type="match status" value="1"/>
</dbReference>
<organism evidence="1 2">
    <name type="scientific">Pasteurella atlantica</name>
    <dbReference type="NCBI Taxonomy" id="2827233"/>
    <lineage>
        <taxon>Bacteria</taxon>
        <taxon>Pseudomonadati</taxon>
        <taxon>Pseudomonadota</taxon>
        <taxon>Gammaproteobacteria</taxon>
        <taxon>Pasteurellales</taxon>
        <taxon>Pasteurellaceae</taxon>
        <taxon>Pasteurella</taxon>
    </lineage>
</organism>
<comment type="caution">
    <text evidence="1">The sequence shown here is derived from an EMBL/GenBank/DDBJ whole genome shotgun (WGS) entry which is preliminary data.</text>
</comment>
<dbReference type="CDD" id="cd07064">
    <property type="entry name" value="AlkD_like_1"/>
    <property type="match status" value="1"/>
</dbReference>
<dbReference type="Gene3D" id="1.20.1660.10">
    <property type="entry name" value="Hypothetical protein (EF3068)"/>
    <property type="match status" value="1"/>
</dbReference>
<protein>
    <submittedName>
        <fullName evidence="1">DNA alkylation repair protein</fullName>
    </submittedName>
</protein>
<name>A0AAW8CLV6_9PAST</name>
<dbReference type="EMBL" id="JASAYJ010000001">
    <property type="protein sequence ID" value="MDP8186168.1"/>
    <property type="molecule type" value="Genomic_DNA"/>
</dbReference>
<dbReference type="InterPro" id="IPR014825">
    <property type="entry name" value="DNA_alkylation"/>
</dbReference>
<sequence length="219" mass="26867">MTNYLKIKKIFEENQNVEKAIQEAKYMRNQFCFYGIHTPKRKKLCKDFLEIEKKNARIDWLFLDKCYQDEYREFQYLVMDYLITMQKYLTYDDIPKLFNYVKQKQWWDTIDKLDRIIGNIGLTDNRIDDVMLKWSKDEDFWVRRIAIDHQLLRKEKTNTELLEKIIVNNLESDEFFINKAIGWSLRDYSKTNPKWVRTFIVKYKDKMAKLSLKEASKYI</sequence>
<evidence type="ECO:0000313" key="2">
    <source>
        <dbReference type="Proteomes" id="UP001230466"/>
    </source>
</evidence>
<dbReference type="Pfam" id="PF08713">
    <property type="entry name" value="DNA_alkylation"/>
    <property type="match status" value="1"/>
</dbReference>
<evidence type="ECO:0000313" key="1">
    <source>
        <dbReference type="EMBL" id="MDP8186168.1"/>
    </source>
</evidence>
<accession>A0AAW8CLV6</accession>
<dbReference type="PANTHER" id="PTHR34070">
    <property type="entry name" value="ARMADILLO-TYPE FOLD"/>
    <property type="match status" value="1"/>
</dbReference>
<dbReference type="InterPro" id="IPR016024">
    <property type="entry name" value="ARM-type_fold"/>
</dbReference>
<dbReference type="SUPFAM" id="SSF48371">
    <property type="entry name" value="ARM repeat"/>
    <property type="match status" value="1"/>
</dbReference>
<dbReference type="AlphaFoldDB" id="A0AAW8CLV6"/>
<dbReference type="RefSeq" id="WP_211598978.1">
    <property type="nucleotide sequence ID" value="NZ_JAGRQI010000020.1"/>
</dbReference>
<dbReference type="Gene3D" id="1.25.40.290">
    <property type="entry name" value="ARM repeat domains"/>
    <property type="match status" value="1"/>
</dbReference>
<proteinExistence type="predicted"/>
<reference evidence="1" key="1">
    <citation type="journal article" date="2023" name="Front. Microbiol.">
        <title>Phylogeography and host specificity of Pasteurellaceae pathogenic to sea-farmed fish in the north-east Atlantic.</title>
        <authorList>
            <person name="Gulla S."/>
            <person name="Colquhoun D.J."/>
            <person name="Olsen A.B."/>
            <person name="Spilsberg B."/>
            <person name="Lagesen K."/>
            <person name="Aakesson C.P."/>
            <person name="Strom S."/>
            <person name="Manji F."/>
            <person name="Birkbeck T.H."/>
            <person name="Nilsen H.K."/>
        </authorList>
    </citation>
    <scope>NUCLEOTIDE SEQUENCE</scope>
    <source>
        <strain evidence="1">VIB1234</strain>
    </source>
</reference>
<dbReference type="Proteomes" id="UP001230466">
    <property type="component" value="Unassembled WGS sequence"/>
</dbReference>
<gene>
    <name evidence="1" type="ORF">QJU78_00015</name>
</gene>